<evidence type="ECO:0000256" key="9">
    <source>
        <dbReference type="ARBA" id="ARBA00022840"/>
    </source>
</evidence>
<dbReference type="SMART" id="SM00184">
    <property type="entry name" value="RING"/>
    <property type="match status" value="1"/>
</dbReference>
<dbReference type="InterPro" id="IPR007111">
    <property type="entry name" value="NACHT_NTPase"/>
</dbReference>
<evidence type="ECO:0000256" key="7">
    <source>
        <dbReference type="ARBA" id="ARBA00022771"/>
    </source>
</evidence>
<dbReference type="SMART" id="SM01288">
    <property type="entry name" value="FISNA"/>
    <property type="match status" value="1"/>
</dbReference>
<dbReference type="InterPro" id="IPR051261">
    <property type="entry name" value="NLR"/>
</dbReference>
<proteinExistence type="predicted"/>
<keyword evidence="4" id="KW-0479">Metal-binding</keyword>
<feature type="region of interest" description="Disordered" evidence="11">
    <location>
        <begin position="239"/>
        <end position="273"/>
    </location>
</feature>
<dbReference type="PANTHER" id="PTHR24106">
    <property type="entry name" value="NACHT, LRR AND CARD DOMAINS-CONTAINING"/>
    <property type="match status" value="1"/>
</dbReference>
<evidence type="ECO:0000256" key="8">
    <source>
        <dbReference type="ARBA" id="ARBA00022833"/>
    </source>
</evidence>
<evidence type="ECO:0000259" key="12">
    <source>
        <dbReference type="PROSITE" id="PS50089"/>
    </source>
</evidence>
<evidence type="ECO:0000313" key="15">
    <source>
        <dbReference type="RefSeq" id="XP_034069735.1"/>
    </source>
</evidence>
<dbReference type="GO" id="GO:0005524">
    <property type="term" value="F:ATP binding"/>
    <property type="evidence" value="ECO:0007669"/>
    <property type="project" value="UniProtKB-KW"/>
</dbReference>
<reference evidence="15" key="1">
    <citation type="submission" date="2025-08" db="UniProtKB">
        <authorList>
            <consortium name="RefSeq"/>
        </authorList>
    </citation>
    <scope>IDENTIFICATION</scope>
</reference>
<feature type="domain" description="NACHT" evidence="13">
    <location>
        <begin position="362"/>
        <end position="496"/>
    </location>
</feature>
<dbReference type="InterPro" id="IPR041075">
    <property type="entry name" value="NOD1/2_WH"/>
</dbReference>
<feature type="compositionally biased region" description="Acidic residues" evidence="11">
    <location>
        <begin position="711"/>
        <end position="724"/>
    </location>
</feature>
<evidence type="ECO:0000256" key="11">
    <source>
        <dbReference type="SAM" id="MobiDB-lite"/>
    </source>
</evidence>
<dbReference type="InterPro" id="IPR017907">
    <property type="entry name" value="Znf_RING_CS"/>
</dbReference>
<keyword evidence="2" id="KW-0963">Cytoplasm</keyword>
<evidence type="ECO:0000256" key="3">
    <source>
        <dbReference type="ARBA" id="ARBA00022614"/>
    </source>
</evidence>
<dbReference type="GO" id="GO:0008270">
    <property type="term" value="F:zinc ion binding"/>
    <property type="evidence" value="ECO:0007669"/>
    <property type="project" value="UniProtKB-KW"/>
</dbReference>
<dbReference type="RefSeq" id="XP_034069735.1">
    <property type="nucleotide sequence ID" value="XM_034213844.1"/>
</dbReference>
<name>A0A6P8UDV4_GYMAC</name>
<keyword evidence="9" id="KW-0067">ATP-binding</keyword>
<gene>
    <name evidence="15" type="primary">LOC117544637</name>
</gene>
<protein>
    <submittedName>
        <fullName evidence="15">Protein NLRC3-like isoform X5</fullName>
    </submittedName>
</protein>
<dbReference type="Gene3D" id="3.80.10.10">
    <property type="entry name" value="Ribonuclease Inhibitor"/>
    <property type="match status" value="1"/>
</dbReference>
<dbReference type="AlphaFoldDB" id="A0A6P8UDV4"/>
<keyword evidence="5" id="KW-0677">Repeat</keyword>
<dbReference type="GO" id="GO:0005737">
    <property type="term" value="C:cytoplasm"/>
    <property type="evidence" value="ECO:0007669"/>
    <property type="project" value="UniProtKB-SubCell"/>
</dbReference>
<evidence type="ECO:0000256" key="4">
    <source>
        <dbReference type="ARBA" id="ARBA00022723"/>
    </source>
</evidence>
<dbReference type="InterPro" id="IPR018957">
    <property type="entry name" value="Znf_C3HC4_RING-type"/>
</dbReference>
<dbReference type="PROSITE" id="PS50837">
    <property type="entry name" value="NACHT"/>
    <property type="match status" value="1"/>
</dbReference>
<dbReference type="SUPFAM" id="SSF57850">
    <property type="entry name" value="RING/U-box"/>
    <property type="match status" value="1"/>
</dbReference>
<dbReference type="Proteomes" id="UP000515161">
    <property type="component" value="Unplaced"/>
</dbReference>
<dbReference type="Pfam" id="PF05729">
    <property type="entry name" value="NACHT"/>
    <property type="match status" value="1"/>
</dbReference>
<dbReference type="Pfam" id="PF14484">
    <property type="entry name" value="FISNA"/>
    <property type="match status" value="1"/>
</dbReference>
<dbReference type="InterPro" id="IPR027417">
    <property type="entry name" value="P-loop_NTPase"/>
</dbReference>
<sequence>MSDLKDEEEDTSPVPSCLSLKSDRSKDRPPNFSNEPGPSDTKQRAESPVPSCLSLKSDRSKDFPLNFSKEPGPSDTKQRAESPVPSCLSLKSDWSKQEPIYFSKEPGPSDTKRTAPLHVDGGAAGGPGRAVSPSPPLQHLGALRALERHFQASPKNELQRAESPVPSCLSLKSDWSKQEPLNFSKEPGPSDTKGKRKSGVPVEEQLSSCALCQDVLKDPVSTSCGHWFCRQCITSYWEQRPPSGDPSCPQCGERPRTRAGLQTASQTSSVRAERGLQEVLDEHRLSLRRRCERVTEGIDQSETLLNSIFTELYITQGQSEEVNTQHEVRQLEAASKKKPLHDTPIKCQDIFKALPDQQTLIRAVLTNGVAGVGKTFSVQKFTLDWAEGLGNQDVSLVIPLSFRELNLIKGEQYSLLRLLHVFHPTLQKVTAEQLAVCKVLLIFDGLDESRVSLDFRNNEVVSDVSQQSSVNVLLTNLIRGKLLPSALVWITSRPAAANQIPPECVDKVTEVRGFTDAQKEEYFRRRSSDEDLSSRIISHIKSSRSLHIMCLIPVFCWITAAVLDHMLTTDQRGELPQTLTGMYSHFLLVQTKRKKQKYEEGHETSPQQLTEADREVLLKLGRLAFEHLEKGDIMFYQEDLQRCGLGVTEALVHSGVCTQIFKRESVIFQKTVYCFVHLSVQEFLAAVYMFHCYTNRDTAVLKDFLRRDRDEDNESSDGYDEDDYQSLKSDYNNSRDQDYPSLPVFLEGAMQKSLRSKNGHLDLFVRFLHGLSLESNQRLLGGLLGRTDNRPETIQRAISNLKEMSSGYISPDRSINIFHCLTEMKDLSVHQEITEFLKSENRSEERLSEIHCSALAYMLQMSEEVLDELDLEKYKTSWEGRRRLLPAVRNCRKAKLAGWIITETDCEVVASALKSDPSHLRDLDLGHIPLQDSEVELLSSGLQSPNCRLEALRLKGNWLSQISCSALISALKSNLHLRDLELSLNALQDSGVELLRDLLESPDCRLETLRSVH</sequence>
<dbReference type="InterPro" id="IPR029495">
    <property type="entry name" value="NACHT-assoc"/>
</dbReference>
<dbReference type="Pfam" id="PF00097">
    <property type="entry name" value="zf-C3HC4"/>
    <property type="match status" value="1"/>
</dbReference>
<keyword evidence="3" id="KW-0433">Leucine-rich repeat</keyword>
<feature type="domain" description="RING-type" evidence="12">
    <location>
        <begin position="209"/>
        <end position="251"/>
    </location>
</feature>
<evidence type="ECO:0000256" key="5">
    <source>
        <dbReference type="ARBA" id="ARBA00022737"/>
    </source>
</evidence>
<dbReference type="Gene3D" id="3.30.40.10">
    <property type="entry name" value="Zinc/RING finger domain, C3HC4 (zinc finger)"/>
    <property type="match status" value="1"/>
</dbReference>
<dbReference type="InterPro" id="IPR013083">
    <property type="entry name" value="Znf_RING/FYVE/PHD"/>
</dbReference>
<feature type="region of interest" description="Disordered" evidence="11">
    <location>
        <begin position="1"/>
        <end position="139"/>
    </location>
</feature>
<evidence type="ECO:0000256" key="10">
    <source>
        <dbReference type="PROSITE-ProRule" id="PRU00175"/>
    </source>
</evidence>
<keyword evidence="6" id="KW-0547">Nucleotide-binding</keyword>
<accession>A0A6P8UDV4</accession>
<feature type="compositionally biased region" description="Acidic residues" evidence="11">
    <location>
        <begin position="1"/>
        <end position="11"/>
    </location>
</feature>
<dbReference type="Gene3D" id="3.40.50.300">
    <property type="entry name" value="P-loop containing nucleotide triphosphate hydrolases"/>
    <property type="match status" value="1"/>
</dbReference>
<dbReference type="InterPro" id="IPR032675">
    <property type="entry name" value="LRR_dom_sf"/>
</dbReference>
<feature type="region of interest" description="Disordered" evidence="11">
    <location>
        <begin position="179"/>
        <end position="199"/>
    </location>
</feature>
<dbReference type="InterPro" id="IPR001841">
    <property type="entry name" value="Znf_RING"/>
</dbReference>
<evidence type="ECO:0000256" key="2">
    <source>
        <dbReference type="ARBA" id="ARBA00022490"/>
    </source>
</evidence>
<evidence type="ECO:0000313" key="14">
    <source>
        <dbReference type="Proteomes" id="UP000515161"/>
    </source>
</evidence>
<feature type="region of interest" description="Disordered" evidence="11">
    <location>
        <begin position="710"/>
        <end position="735"/>
    </location>
</feature>
<dbReference type="FunFam" id="3.40.50.300:FF:001524">
    <property type="entry name" value="Si:dkey-126g1.7"/>
    <property type="match status" value="1"/>
</dbReference>
<dbReference type="GeneID" id="117544637"/>
<evidence type="ECO:0000259" key="13">
    <source>
        <dbReference type="PROSITE" id="PS50837"/>
    </source>
</evidence>
<dbReference type="Pfam" id="PF17779">
    <property type="entry name" value="WHD_NOD2"/>
    <property type="match status" value="1"/>
</dbReference>
<keyword evidence="8" id="KW-0862">Zinc</keyword>
<dbReference type="SUPFAM" id="SSF52047">
    <property type="entry name" value="RNI-like"/>
    <property type="match status" value="1"/>
</dbReference>
<comment type="subcellular location">
    <subcellularLocation>
        <location evidence="1">Cytoplasm</location>
    </subcellularLocation>
</comment>
<evidence type="ECO:0000256" key="1">
    <source>
        <dbReference type="ARBA" id="ARBA00004496"/>
    </source>
</evidence>
<keyword evidence="14" id="KW-1185">Reference proteome</keyword>
<evidence type="ECO:0000256" key="6">
    <source>
        <dbReference type="ARBA" id="ARBA00022741"/>
    </source>
</evidence>
<keyword evidence="7 10" id="KW-0863">Zinc-finger</keyword>
<dbReference type="PROSITE" id="PS50089">
    <property type="entry name" value="ZF_RING_2"/>
    <property type="match status" value="1"/>
</dbReference>
<dbReference type="Pfam" id="PF17776">
    <property type="entry name" value="NLRC4_HD2"/>
    <property type="match status" value="1"/>
</dbReference>
<feature type="compositionally biased region" description="Polar residues" evidence="11">
    <location>
        <begin position="260"/>
        <end position="270"/>
    </location>
</feature>
<dbReference type="InterPro" id="IPR041267">
    <property type="entry name" value="NLRP_HD2"/>
</dbReference>
<organism evidence="14 15">
    <name type="scientific">Gymnodraco acuticeps</name>
    <name type="common">Antarctic dragonfish</name>
    <dbReference type="NCBI Taxonomy" id="8218"/>
    <lineage>
        <taxon>Eukaryota</taxon>
        <taxon>Metazoa</taxon>
        <taxon>Chordata</taxon>
        <taxon>Craniata</taxon>
        <taxon>Vertebrata</taxon>
        <taxon>Euteleostomi</taxon>
        <taxon>Actinopterygii</taxon>
        <taxon>Neopterygii</taxon>
        <taxon>Teleostei</taxon>
        <taxon>Neoteleostei</taxon>
        <taxon>Acanthomorphata</taxon>
        <taxon>Eupercaria</taxon>
        <taxon>Perciformes</taxon>
        <taxon>Notothenioidei</taxon>
        <taxon>Bathydraconidae</taxon>
        <taxon>Gymnodraco</taxon>
    </lineage>
</organism>
<dbReference type="SMART" id="SM00368">
    <property type="entry name" value="LRR_RI"/>
    <property type="match status" value="3"/>
</dbReference>
<dbReference type="PROSITE" id="PS00518">
    <property type="entry name" value="ZF_RING_1"/>
    <property type="match status" value="1"/>
</dbReference>